<reference evidence="8" key="1">
    <citation type="submission" date="2018-06" db="EMBL/GenBank/DDBJ databases">
        <authorList>
            <person name="Zhirakovskaya E."/>
        </authorList>
    </citation>
    <scope>NUCLEOTIDE SEQUENCE</scope>
</reference>
<dbReference type="GO" id="GO:0004222">
    <property type="term" value="F:metalloendopeptidase activity"/>
    <property type="evidence" value="ECO:0007669"/>
    <property type="project" value="InterPro"/>
</dbReference>
<keyword evidence="6 8" id="KW-0482">Metalloprotease</keyword>
<organism evidence="8">
    <name type="scientific">hydrothermal vent metagenome</name>
    <dbReference type="NCBI Taxonomy" id="652676"/>
    <lineage>
        <taxon>unclassified sequences</taxon>
        <taxon>metagenomes</taxon>
        <taxon>ecological metagenomes</taxon>
    </lineage>
</organism>
<dbReference type="PANTHER" id="PTHR22726:SF1">
    <property type="entry name" value="METALLOENDOPEPTIDASE OMA1, MITOCHONDRIAL"/>
    <property type="match status" value="1"/>
</dbReference>
<dbReference type="EMBL" id="UOFV01000539">
    <property type="protein sequence ID" value="VAX05517.1"/>
    <property type="molecule type" value="Genomic_DNA"/>
</dbReference>
<sequence>MFALTTKRYTAPSLIDTQANTHPVNHSTLPTPFHSRLLLLSCLLVISLILPLNTTASDLSAQLPDIGKAGTSVLSPREEQQLGREFMRSVQHNLKLVDDPPTVAYLQGLADQLVTSLQGSHQPITVFLVDDPSINAFAGPGGYIGIHTGLLLAAGNEGELVSVLAHEIAHVTQRHLVRAFEASSRMSLPTMGALIAAIVLGASNPQVGEALLATTMANSTQQQLSHSRSNEQEADNIGLDLMVNADYDPRAMVAFFEILQDKQRSAEFAAPEFMRTHPLTLGRVADARNRAEQYPAYTPRNNTTFELMQARIITLGKENTTAPLGARLKKSAWNDEAKKYFRALQAAKKGDYPQARTALRQLIQENRHRVLFPYSAAQIELADNRPQPAKEILSQALTLFPGNLSLIELYANTLLRLGQPRPALEILKVALRKNPEHYRLYQPYAKAANALHEKAEAYRALAEWQYAQGGLYQAVAYLEQALKTPGLPPYERLTLQARQDMLKSEVERLKEPASQAPGEHLTNIKH</sequence>
<dbReference type="AlphaFoldDB" id="A0A3B1BL98"/>
<keyword evidence="3" id="KW-0479">Metal-binding</keyword>
<dbReference type="SUPFAM" id="SSF48452">
    <property type="entry name" value="TPR-like"/>
    <property type="match status" value="1"/>
</dbReference>
<evidence type="ECO:0000259" key="7">
    <source>
        <dbReference type="Pfam" id="PF01435"/>
    </source>
</evidence>
<name>A0A3B1BL98_9ZZZZ</name>
<evidence type="ECO:0000256" key="3">
    <source>
        <dbReference type="ARBA" id="ARBA00022723"/>
    </source>
</evidence>
<evidence type="ECO:0000256" key="1">
    <source>
        <dbReference type="ARBA" id="ARBA00001947"/>
    </source>
</evidence>
<accession>A0A3B1BL98</accession>
<evidence type="ECO:0000256" key="6">
    <source>
        <dbReference type="ARBA" id="ARBA00023049"/>
    </source>
</evidence>
<evidence type="ECO:0000256" key="4">
    <source>
        <dbReference type="ARBA" id="ARBA00022801"/>
    </source>
</evidence>
<dbReference type="GO" id="GO:0046872">
    <property type="term" value="F:metal ion binding"/>
    <property type="evidence" value="ECO:0007669"/>
    <property type="project" value="UniProtKB-KW"/>
</dbReference>
<dbReference type="GO" id="GO:0051603">
    <property type="term" value="P:proteolysis involved in protein catabolic process"/>
    <property type="evidence" value="ECO:0007669"/>
    <property type="project" value="TreeGrafter"/>
</dbReference>
<dbReference type="InterPro" id="IPR051156">
    <property type="entry name" value="Mito/Outer_Membr_Metalloprot"/>
</dbReference>
<keyword evidence="2 8" id="KW-0645">Protease</keyword>
<protein>
    <submittedName>
        <fullName evidence="8">Exported zinc metalloprotease YfgC</fullName>
    </submittedName>
</protein>
<dbReference type="Pfam" id="PF01435">
    <property type="entry name" value="Peptidase_M48"/>
    <property type="match status" value="1"/>
</dbReference>
<evidence type="ECO:0000256" key="2">
    <source>
        <dbReference type="ARBA" id="ARBA00022670"/>
    </source>
</evidence>
<dbReference type="Gene3D" id="1.25.40.10">
    <property type="entry name" value="Tetratricopeptide repeat domain"/>
    <property type="match status" value="1"/>
</dbReference>
<dbReference type="Gene3D" id="3.30.2010.10">
    <property type="entry name" value="Metalloproteases ('zincins'), catalytic domain"/>
    <property type="match status" value="1"/>
</dbReference>
<keyword evidence="4" id="KW-0378">Hydrolase</keyword>
<dbReference type="InterPro" id="IPR011990">
    <property type="entry name" value="TPR-like_helical_dom_sf"/>
</dbReference>
<gene>
    <name evidence="8" type="ORF">MNBD_GAMMA19-2225</name>
</gene>
<comment type="cofactor">
    <cofactor evidence="1">
        <name>Zn(2+)</name>
        <dbReference type="ChEBI" id="CHEBI:29105"/>
    </cofactor>
</comment>
<dbReference type="PANTHER" id="PTHR22726">
    <property type="entry name" value="METALLOENDOPEPTIDASE OMA1"/>
    <property type="match status" value="1"/>
</dbReference>
<keyword evidence="5" id="KW-0862">Zinc</keyword>
<evidence type="ECO:0000256" key="5">
    <source>
        <dbReference type="ARBA" id="ARBA00022833"/>
    </source>
</evidence>
<dbReference type="Pfam" id="PF14559">
    <property type="entry name" value="TPR_19"/>
    <property type="match status" value="1"/>
</dbReference>
<dbReference type="GO" id="GO:0016020">
    <property type="term" value="C:membrane"/>
    <property type="evidence" value="ECO:0007669"/>
    <property type="project" value="TreeGrafter"/>
</dbReference>
<evidence type="ECO:0000313" key="8">
    <source>
        <dbReference type="EMBL" id="VAX05517.1"/>
    </source>
</evidence>
<feature type="domain" description="Peptidase M48" evidence="7">
    <location>
        <begin position="104"/>
        <end position="290"/>
    </location>
</feature>
<proteinExistence type="predicted"/>
<dbReference type="CDD" id="cd07333">
    <property type="entry name" value="M48C_bepA_like"/>
    <property type="match status" value="1"/>
</dbReference>
<dbReference type="InterPro" id="IPR001915">
    <property type="entry name" value="Peptidase_M48"/>
</dbReference>